<dbReference type="NCBIfam" id="NF001311">
    <property type="entry name" value="PRK00258.1-3"/>
    <property type="match status" value="1"/>
</dbReference>
<dbReference type="EMBL" id="CAFBQN010000003">
    <property type="protein sequence ID" value="CAB5051797.1"/>
    <property type="molecule type" value="Genomic_DNA"/>
</dbReference>
<dbReference type="EMBL" id="CAEZZF010000004">
    <property type="protein sequence ID" value="CAB4743403.1"/>
    <property type="molecule type" value="Genomic_DNA"/>
</dbReference>
<dbReference type="GO" id="GO:0004764">
    <property type="term" value="F:shikimate 3-dehydrogenase (NADP+) activity"/>
    <property type="evidence" value="ECO:0007669"/>
    <property type="project" value="InterPro"/>
</dbReference>
<dbReference type="SUPFAM" id="SSF53223">
    <property type="entry name" value="Aminoacid dehydrogenase-like, N-terminal domain"/>
    <property type="match status" value="1"/>
</dbReference>
<dbReference type="GO" id="GO:0050661">
    <property type="term" value="F:NADP binding"/>
    <property type="evidence" value="ECO:0007669"/>
    <property type="project" value="TreeGrafter"/>
</dbReference>
<dbReference type="Gene3D" id="3.40.50.10860">
    <property type="entry name" value="Leucine Dehydrogenase, chain A, domain 1"/>
    <property type="match status" value="1"/>
</dbReference>
<dbReference type="AlphaFoldDB" id="A0A6J7TFQ8"/>
<accession>A0A6J7TFQ8</accession>
<dbReference type="GO" id="GO:0019632">
    <property type="term" value="P:shikimate metabolic process"/>
    <property type="evidence" value="ECO:0007669"/>
    <property type="project" value="TreeGrafter"/>
</dbReference>
<dbReference type="InterPro" id="IPR013708">
    <property type="entry name" value="Shikimate_DH-bd_N"/>
</dbReference>
<dbReference type="EMBL" id="CAFBPE010000067">
    <property type="protein sequence ID" value="CAB5009770.1"/>
    <property type="molecule type" value="Genomic_DNA"/>
</dbReference>
<dbReference type="GO" id="GO:0009423">
    <property type="term" value="P:chorismate biosynthetic process"/>
    <property type="evidence" value="ECO:0007669"/>
    <property type="project" value="TreeGrafter"/>
</dbReference>
<dbReference type="InterPro" id="IPR046346">
    <property type="entry name" value="Aminoacid_DH-like_N_sf"/>
</dbReference>
<dbReference type="PANTHER" id="PTHR21089">
    <property type="entry name" value="SHIKIMATE DEHYDROGENASE"/>
    <property type="match status" value="1"/>
</dbReference>
<dbReference type="Gene3D" id="3.40.50.720">
    <property type="entry name" value="NAD(P)-binding Rossmann-like Domain"/>
    <property type="match status" value="1"/>
</dbReference>
<organism evidence="4">
    <name type="scientific">freshwater metagenome</name>
    <dbReference type="NCBI Taxonomy" id="449393"/>
    <lineage>
        <taxon>unclassified sequences</taxon>
        <taxon>metagenomes</taxon>
        <taxon>ecological metagenomes</taxon>
    </lineage>
</organism>
<gene>
    <name evidence="2" type="ORF">UFOPK2837_00148</name>
    <name evidence="3" type="ORF">UFOPK4065_00862</name>
    <name evidence="4" type="ORF">UFOPK4319_00105</name>
</gene>
<dbReference type="SUPFAM" id="SSF51735">
    <property type="entry name" value="NAD(P)-binding Rossmann-fold domains"/>
    <property type="match status" value="1"/>
</dbReference>
<evidence type="ECO:0000313" key="2">
    <source>
        <dbReference type="EMBL" id="CAB4743403.1"/>
    </source>
</evidence>
<dbReference type="InterPro" id="IPR022893">
    <property type="entry name" value="Shikimate_DH_fam"/>
</dbReference>
<dbReference type="Pfam" id="PF08501">
    <property type="entry name" value="Shikimate_dh_N"/>
    <property type="match status" value="1"/>
</dbReference>
<dbReference type="CDD" id="cd01065">
    <property type="entry name" value="NAD_bind_Shikimate_DH"/>
    <property type="match status" value="1"/>
</dbReference>
<dbReference type="PANTHER" id="PTHR21089:SF1">
    <property type="entry name" value="BIFUNCTIONAL 3-DEHYDROQUINATE DEHYDRATASE_SHIKIMATE DEHYDROGENASE, CHLOROPLASTIC"/>
    <property type="match status" value="1"/>
</dbReference>
<reference evidence="4" key="1">
    <citation type="submission" date="2020-05" db="EMBL/GenBank/DDBJ databases">
        <authorList>
            <person name="Chiriac C."/>
            <person name="Salcher M."/>
            <person name="Ghai R."/>
            <person name="Kavagutti S V."/>
        </authorList>
    </citation>
    <scope>NUCLEOTIDE SEQUENCE</scope>
</reference>
<dbReference type="InterPro" id="IPR036291">
    <property type="entry name" value="NAD(P)-bd_dom_sf"/>
</dbReference>
<sequence length="272" mass="28491">MIKAAVLGSPIAHSLSPLLHQLAYRELAVDGEYTAIEVSSGGLQGFLNTLDDSWTGFSLTMPLKEEVVGIADVVSDLSSRIASANTLVRRDGRWEASTTDVSGFSYALQSHGVSVSGDVLIIGSGATARAAAAACDGLASRITVMARSMHNAPSISNCVEESDLDFVPWHTSGVIASADLIVCTTPSGAADSLVDLFPINPNSVFFDVLYNPWPTLALSAWAATGGQVIDGLDLLIHQAIAQVEIFSGLSVDRAAMSLRMREAALSHLTSST</sequence>
<dbReference type="GO" id="GO:0005829">
    <property type="term" value="C:cytosol"/>
    <property type="evidence" value="ECO:0007669"/>
    <property type="project" value="TreeGrafter"/>
</dbReference>
<proteinExistence type="predicted"/>
<evidence type="ECO:0000313" key="4">
    <source>
        <dbReference type="EMBL" id="CAB5051797.1"/>
    </source>
</evidence>
<evidence type="ECO:0000313" key="3">
    <source>
        <dbReference type="EMBL" id="CAB5009770.1"/>
    </source>
</evidence>
<feature type="domain" description="Shikimate dehydrogenase substrate binding N-terminal" evidence="1">
    <location>
        <begin position="6"/>
        <end position="87"/>
    </location>
</feature>
<protein>
    <submittedName>
        <fullName evidence="4">Unannotated protein</fullName>
    </submittedName>
</protein>
<evidence type="ECO:0000259" key="1">
    <source>
        <dbReference type="Pfam" id="PF08501"/>
    </source>
</evidence>
<name>A0A6J7TFQ8_9ZZZZ</name>